<dbReference type="PROSITE" id="PS51257">
    <property type="entry name" value="PROKAR_LIPOPROTEIN"/>
    <property type="match status" value="1"/>
</dbReference>
<dbReference type="EMBL" id="FOQO01000001">
    <property type="protein sequence ID" value="SFH77628.1"/>
    <property type="molecule type" value="Genomic_DNA"/>
</dbReference>
<feature type="domain" description="SusD-like N-terminal" evidence="7">
    <location>
        <begin position="24"/>
        <end position="222"/>
    </location>
</feature>
<organism evidence="8 9">
    <name type="scientific">Parapedobacter indicus</name>
    <dbReference type="NCBI Taxonomy" id="1477437"/>
    <lineage>
        <taxon>Bacteria</taxon>
        <taxon>Pseudomonadati</taxon>
        <taxon>Bacteroidota</taxon>
        <taxon>Sphingobacteriia</taxon>
        <taxon>Sphingobacteriales</taxon>
        <taxon>Sphingobacteriaceae</taxon>
        <taxon>Parapedobacter</taxon>
    </lineage>
</organism>
<keyword evidence="9" id="KW-1185">Reference proteome</keyword>
<evidence type="ECO:0000259" key="6">
    <source>
        <dbReference type="Pfam" id="PF07980"/>
    </source>
</evidence>
<comment type="similarity">
    <text evidence="2">Belongs to the SusD family.</text>
</comment>
<dbReference type="CDD" id="cd08977">
    <property type="entry name" value="SusD"/>
    <property type="match status" value="1"/>
</dbReference>
<dbReference type="Proteomes" id="UP000198670">
    <property type="component" value="Unassembled WGS sequence"/>
</dbReference>
<evidence type="ECO:0000256" key="2">
    <source>
        <dbReference type="ARBA" id="ARBA00006275"/>
    </source>
</evidence>
<name>A0A1I3CTF9_9SPHI</name>
<dbReference type="Pfam" id="PF14322">
    <property type="entry name" value="SusD-like_3"/>
    <property type="match status" value="1"/>
</dbReference>
<evidence type="ECO:0000256" key="3">
    <source>
        <dbReference type="ARBA" id="ARBA00022729"/>
    </source>
</evidence>
<keyword evidence="5" id="KW-0998">Cell outer membrane</keyword>
<dbReference type="GO" id="GO:0009279">
    <property type="term" value="C:cell outer membrane"/>
    <property type="evidence" value="ECO:0007669"/>
    <property type="project" value="UniProtKB-SubCell"/>
</dbReference>
<dbReference type="Gene3D" id="1.25.40.390">
    <property type="match status" value="1"/>
</dbReference>
<evidence type="ECO:0000259" key="7">
    <source>
        <dbReference type="Pfam" id="PF14322"/>
    </source>
</evidence>
<dbReference type="InterPro" id="IPR012944">
    <property type="entry name" value="SusD_RagB_dom"/>
</dbReference>
<keyword evidence="3" id="KW-0732">Signal</keyword>
<dbReference type="SUPFAM" id="SSF48452">
    <property type="entry name" value="TPR-like"/>
    <property type="match status" value="1"/>
</dbReference>
<dbReference type="STRING" id="1477437.SAMN05444682_101174"/>
<proteinExistence type="inferred from homology"/>
<reference evidence="8 9" key="1">
    <citation type="submission" date="2016-10" db="EMBL/GenBank/DDBJ databases">
        <authorList>
            <person name="de Groot N.N."/>
        </authorList>
    </citation>
    <scope>NUCLEOTIDE SEQUENCE [LARGE SCALE GENOMIC DNA]</scope>
    <source>
        <strain evidence="8 9">RK1</strain>
    </source>
</reference>
<evidence type="ECO:0000256" key="1">
    <source>
        <dbReference type="ARBA" id="ARBA00004442"/>
    </source>
</evidence>
<gene>
    <name evidence="8" type="ORF">SAMN05444682_101174</name>
</gene>
<dbReference type="RefSeq" id="WP_177194995.1">
    <property type="nucleotide sequence ID" value="NZ_FOQO01000001.1"/>
</dbReference>
<accession>A0A1I3CTF9</accession>
<dbReference type="Pfam" id="PF07980">
    <property type="entry name" value="SusD_RagB"/>
    <property type="match status" value="1"/>
</dbReference>
<evidence type="ECO:0000256" key="4">
    <source>
        <dbReference type="ARBA" id="ARBA00023136"/>
    </source>
</evidence>
<sequence length="491" mass="56093">MKIKPIILALAVPLIFFTGCSEGFLEEKVYSNITPSNFYKTEDDAKTALISVYSSLRSSNGFQRQIILAAEYPGEATWPNNSGEAWRTEMDQFKWTTSSTGFYQIWSQLYVTINRANTVLSYMENIQFETPGLKERIIGEARFLRGLAYLYLIRFFENVPLKTEENMSEIESSNEGTSDAVWALIFADFEYAKNNLNSKNTGADVGRATAGAAQTMLAKAYLSYAGKPWNKSEYWSKAAEEAKSVIDNSAYGYDLEGEYEKVFLLENEHGPEYIFSVEYESFMGQGWDFPTFTGIRSGDQLKLDGWSSLTVETAFFDGMDEADKRRNKTFVLSYQGINNPDRTYTYPGNISLPHYNKYIDMEDVGSGTADYALNHYITRFSDLLLMHSEAENEVNGPGDNALYGINRVRARAGLPALKSSDFTKETLREAIFQERLWELCEEGHVWFDMKRMNLMTTRIKKYNVEEKHYVFPIPQNELDVNPSLVQNSLYK</sequence>
<comment type="subcellular location">
    <subcellularLocation>
        <location evidence="1">Cell outer membrane</location>
    </subcellularLocation>
</comment>
<dbReference type="AlphaFoldDB" id="A0A1I3CTF9"/>
<dbReference type="InterPro" id="IPR033985">
    <property type="entry name" value="SusD-like_N"/>
</dbReference>
<evidence type="ECO:0000313" key="8">
    <source>
        <dbReference type="EMBL" id="SFH77628.1"/>
    </source>
</evidence>
<keyword evidence="4" id="KW-0472">Membrane</keyword>
<protein>
    <submittedName>
        <fullName evidence="8">Starch-binding associating with outer membrane</fullName>
    </submittedName>
</protein>
<dbReference type="InterPro" id="IPR011990">
    <property type="entry name" value="TPR-like_helical_dom_sf"/>
</dbReference>
<feature type="domain" description="RagB/SusD" evidence="6">
    <location>
        <begin position="339"/>
        <end position="490"/>
    </location>
</feature>
<evidence type="ECO:0000313" key="9">
    <source>
        <dbReference type="Proteomes" id="UP000198670"/>
    </source>
</evidence>
<evidence type="ECO:0000256" key="5">
    <source>
        <dbReference type="ARBA" id="ARBA00023237"/>
    </source>
</evidence>